<protein>
    <submittedName>
        <fullName evidence="1">Uncharacterized protein</fullName>
    </submittedName>
</protein>
<comment type="caution">
    <text evidence="1">The sequence shown here is derived from an EMBL/GenBank/DDBJ whole genome shotgun (WGS) entry which is preliminary data.</text>
</comment>
<gene>
    <name evidence="1" type="ORF">ACFSBK_12040</name>
</gene>
<dbReference type="Proteomes" id="UP001597285">
    <property type="component" value="Unassembled WGS sequence"/>
</dbReference>
<proteinExistence type="predicted"/>
<dbReference type="InterPro" id="IPR027417">
    <property type="entry name" value="P-loop_NTPase"/>
</dbReference>
<dbReference type="EMBL" id="JBHUFF010000035">
    <property type="protein sequence ID" value="MFD1800564.1"/>
    <property type="molecule type" value="Genomic_DNA"/>
</dbReference>
<dbReference type="Gene3D" id="3.40.50.300">
    <property type="entry name" value="P-loop containing nucleotide triphosphate hydrolases"/>
    <property type="match status" value="1"/>
</dbReference>
<sequence length="108" mass="12514">MSAKDKFPFIFVDFPFGYKHKALKPYITKAVYLKTPLDVAFARQLIRDYSDKSVEEILIWAQTYVDSARQIFIDYDAFVSEDVDLIIDGTLPLIEQLNSIKKVMQVTN</sequence>
<organism evidence="1 2">
    <name type="scientific">Carnobacterium antarcticum</name>
    <dbReference type="NCBI Taxonomy" id="2126436"/>
    <lineage>
        <taxon>Bacteria</taxon>
        <taxon>Bacillati</taxon>
        <taxon>Bacillota</taxon>
        <taxon>Bacilli</taxon>
        <taxon>Lactobacillales</taxon>
        <taxon>Carnobacteriaceae</taxon>
        <taxon>Carnobacterium</taxon>
    </lineage>
</organism>
<evidence type="ECO:0000313" key="2">
    <source>
        <dbReference type="Proteomes" id="UP001597285"/>
    </source>
</evidence>
<dbReference type="RefSeq" id="WP_335338703.1">
    <property type="nucleotide sequence ID" value="NZ_JBHSQC010000007.1"/>
</dbReference>
<accession>A0ABW4NQ71</accession>
<evidence type="ECO:0000313" key="1">
    <source>
        <dbReference type="EMBL" id="MFD1800564.1"/>
    </source>
</evidence>
<keyword evidence="2" id="KW-1185">Reference proteome</keyword>
<name>A0ABW4NQ71_9LACT</name>
<dbReference type="SUPFAM" id="SSF52540">
    <property type="entry name" value="P-loop containing nucleoside triphosphate hydrolases"/>
    <property type="match status" value="1"/>
</dbReference>
<reference evidence="2" key="1">
    <citation type="journal article" date="2019" name="Int. J. Syst. Evol. Microbiol.">
        <title>The Global Catalogue of Microorganisms (GCM) 10K type strain sequencing project: providing services to taxonomists for standard genome sequencing and annotation.</title>
        <authorList>
            <consortium name="The Broad Institute Genomics Platform"/>
            <consortium name="The Broad Institute Genome Sequencing Center for Infectious Disease"/>
            <person name="Wu L."/>
            <person name="Ma J."/>
        </authorList>
    </citation>
    <scope>NUCLEOTIDE SEQUENCE [LARGE SCALE GENOMIC DNA]</scope>
    <source>
        <strain evidence="2">KCTC 42143</strain>
    </source>
</reference>